<feature type="transmembrane region" description="Helical" evidence="6">
    <location>
        <begin position="23"/>
        <end position="42"/>
    </location>
</feature>
<reference evidence="7 8" key="1">
    <citation type="submission" date="2017-09" db="EMBL/GenBank/DDBJ databases">
        <title>Genome sequencing of Besnoitia besnoiti strain Bb-Ger1.</title>
        <authorList>
            <person name="Schares G."/>
            <person name="Venepally P."/>
            <person name="Lorenzi H.A."/>
        </authorList>
    </citation>
    <scope>NUCLEOTIDE SEQUENCE [LARGE SCALE GENOMIC DNA]</scope>
    <source>
        <strain evidence="7 8">Bb-Ger1</strain>
    </source>
</reference>
<dbReference type="PIRSF" id="PIRSF005799">
    <property type="entry name" value="UDP-gal_transpt"/>
    <property type="match status" value="1"/>
</dbReference>
<dbReference type="GO" id="GO:0015165">
    <property type="term" value="F:pyrimidine nucleotide-sugar transmembrane transporter activity"/>
    <property type="evidence" value="ECO:0007669"/>
    <property type="project" value="InterPro"/>
</dbReference>
<dbReference type="GO" id="GO:0000139">
    <property type="term" value="C:Golgi membrane"/>
    <property type="evidence" value="ECO:0007669"/>
    <property type="project" value="InterPro"/>
</dbReference>
<organism evidence="7 8">
    <name type="scientific">Besnoitia besnoiti</name>
    <name type="common">Apicomplexan protozoan</name>
    <dbReference type="NCBI Taxonomy" id="94643"/>
    <lineage>
        <taxon>Eukaryota</taxon>
        <taxon>Sar</taxon>
        <taxon>Alveolata</taxon>
        <taxon>Apicomplexa</taxon>
        <taxon>Conoidasida</taxon>
        <taxon>Coccidia</taxon>
        <taxon>Eucoccidiorida</taxon>
        <taxon>Eimeriorina</taxon>
        <taxon>Sarcocystidae</taxon>
        <taxon>Besnoitia</taxon>
    </lineage>
</organism>
<feature type="transmembrane region" description="Helical" evidence="6">
    <location>
        <begin position="62"/>
        <end position="80"/>
    </location>
</feature>
<keyword evidence="8" id="KW-1185">Reference proteome</keyword>
<keyword evidence="3 6" id="KW-1133">Transmembrane helix</keyword>
<dbReference type="RefSeq" id="XP_029220858.1">
    <property type="nucleotide sequence ID" value="XM_029363492.1"/>
</dbReference>
<name>A0A2A9MFZ7_BESBE</name>
<proteinExistence type="predicted"/>
<keyword evidence="2 6" id="KW-0812">Transmembrane</keyword>
<dbReference type="SUPFAM" id="SSF103481">
    <property type="entry name" value="Multidrug resistance efflux transporter EmrE"/>
    <property type="match status" value="1"/>
</dbReference>
<feature type="transmembrane region" description="Helical" evidence="6">
    <location>
        <begin position="226"/>
        <end position="246"/>
    </location>
</feature>
<evidence type="ECO:0000256" key="3">
    <source>
        <dbReference type="ARBA" id="ARBA00022989"/>
    </source>
</evidence>
<dbReference type="Pfam" id="PF04142">
    <property type="entry name" value="Nuc_sug_transp"/>
    <property type="match status" value="1"/>
</dbReference>
<gene>
    <name evidence="7" type="ORF">BESB_050410</name>
</gene>
<keyword evidence="4 6" id="KW-0472">Membrane</keyword>
<evidence type="ECO:0000256" key="1">
    <source>
        <dbReference type="ARBA" id="ARBA00004141"/>
    </source>
</evidence>
<evidence type="ECO:0000313" key="7">
    <source>
        <dbReference type="EMBL" id="PFH36849.1"/>
    </source>
</evidence>
<evidence type="ECO:0000313" key="8">
    <source>
        <dbReference type="Proteomes" id="UP000224006"/>
    </source>
</evidence>
<evidence type="ECO:0000256" key="4">
    <source>
        <dbReference type="ARBA" id="ARBA00023136"/>
    </source>
</evidence>
<evidence type="ECO:0000256" key="5">
    <source>
        <dbReference type="SAM" id="MobiDB-lite"/>
    </source>
</evidence>
<feature type="transmembrane region" description="Helical" evidence="6">
    <location>
        <begin position="131"/>
        <end position="151"/>
    </location>
</feature>
<sequence length="397" mass="42420">MTGTGGGEERPSPKFMGKIPMKWVALFLLVLQTVAAVLILRVSRLPTESNGTRSPQYLNTTAVTMAELIKLVSGVFLVWWEHRWSITGTASTLNAAICHSPVAMLQVGVPAVLYTIQNNLIFVALSNLSGAVYQVTYQLKILTTAVLSVFILHKRLPLVKWAALFILTGGVALISLPSGGSSSASGLAGAGNPVVGLIAVFSACLTSGFAGVYFEKILKQSRVSIWVRNIQLALYGTALAVLGAYWHDGDRIRNGGFFQGYTGFAWGAVLLQALGGLIVAAVLKYADNILKCFGNSLSIVLACLLSWWLIGDFVPSFLFSTGTALVLIATLLYSAEPAVLAGIWPRLEINPRSPGAKVGEARFTHIPTTDKDEATELSPRTATPGSICGEPRHSKRC</sequence>
<feature type="transmembrane region" description="Helical" evidence="6">
    <location>
        <begin position="92"/>
        <end position="116"/>
    </location>
</feature>
<dbReference type="EMBL" id="NWUJ01000003">
    <property type="protein sequence ID" value="PFH36849.1"/>
    <property type="molecule type" value="Genomic_DNA"/>
</dbReference>
<dbReference type="OrthoDB" id="408493at2759"/>
<feature type="region of interest" description="Disordered" evidence="5">
    <location>
        <begin position="369"/>
        <end position="397"/>
    </location>
</feature>
<dbReference type="PANTHER" id="PTHR10231">
    <property type="entry name" value="NUCLEOTIDE-SUGAR TRANSMEMBRANE TRANSPORTER"/>
    <property type="match status" value="1"/>
</dbReference>
<dbReference type="AlphaFoldDB" id="A0A2A9MFZ7"/>
<dbReference type="InterPro" id="IPR037185">
    <property type="entry name" value="EmrE-like"/>
</dbReference>
<protein>
    <submittedName>
        <fullName evidence="7">UDP-galactose transporter subfamily protein</fullName>
    </submittedName>
</protein>
<dbReference type="VEuPathDB" id="ToxoDB:BESB_050410"/>
<dbReference type="Proteomes" id="UP000224006">
    <property type="component" value="Chromosome III"/>
</dbReference>
<comment type="caution">
    <text evidence="7">The sequence shown here is derived from an EMBL/GenBank/DDBJ whole genome shotgun (WGS) entry which is preliminary data.</text>
</comment>
<evidence type="ECO:0000256" key="2">
    <source>
        <dbReference type="ARBA" id="ARBA00022692"/>
    </source>
</evidence>
<dbReference type="KEGG" id="bbes:BESB_050410"/>
<feature type="transmembrane region" description="Helical" evidence="6">
    <location>
        <begin position="316"/>
        <end position="335"/>
    </location>
</feature>
<feature type="transmembrane region" description="Helical" evidence="6">
    <location>
        <begin position="158"/>
        <end position="176"/>
    </location>
</feature>
<feature type="transmembrane region" description="Helical" evidence="6">
    <location>
        <begin position="196"/>
        <end position="214"/>
    </location>
</feature>
<dbReference type="GeneID" id="40309971"/>
<comment type="subcellular location">
    <subcellularLocation>
        <location evidence="1">Membrane</location>
        <topology evidence="1">Multi-pass membrane protein</topology>
    </subcellularLocation>
</comment>
<dbReference type="NCBIfam" id="TIGR00803">
    <property type="entry name" value="nst"/>
    <property type="match status" value="1"/>
</dbReference>
<evidence type="ECO:0000256" key="6">
    <source>
        <dbReference type="SAM" id="Phobius"/>
    </source>
</evidence>
<feature type="transmembrane region" description="Helical" evidence="6">
    <location>
        <begin position="292"/>
        <end position="310"/>
    </location>
</feature>
<dbReference type="InterPro" id="IPR007271">
    <property type="entry name" value="Nuc_sug_transpt"/>
</dbReference>
<accession>A0A2A9MFZ7</accession>
<dbReference type="STRING" id="94643.A0A2A9MFZ7"/>
<feature type="transmembrane region" description="Helical" evidence="6">
    <location>
        <begin position="266"/>
        <end position="285"/>
    </location>
</feature>